<reference evidence="8 9" key="1">
    <citation type="submission" date="2023-04" db="EMBL/GenBank/DDBJ databases">
        <title>A long-awaited taxogenomic arrangement of the family Halomonadaceae.</title>
        <authorList>
            <person name="De La Haba R."/>
            <person name="Chuvochina M."/>
            <person name="Wittouck S."/>
            <person name="Arahal D.R."/>
            <person name="Sanchez-Porro C."/>
            <person name="Hugenholtz P."/>
            <person name="Ventosa A."/>
        </authorList>
    </citation>
    <scope>NUCLEOTIDE SEQUENCE [LARGE SCALE GENOMIC DNA]</scope>
    <source>
        <strain evidence="8 9">DSM 23530</strain>
    </source>
</reference>
<organism evidence="8 9">
    <name type="scientific">Halomonas koreensis</name>
    <dbReference type="NCBI Taxonomy" id="245385"/>
    <lineage>
        <taxon>Bacteria</taxon>
        <taxon>Pseudomonadati</taxon>
        <taxon>Pseudomonadota</taxon>
        <taxon>Gammaproteobacteria</taxon>
        <taxon>Oceanospirillales</taxon>
        <taxon>Halomonadaceae</taxon>
        <taxon>Halomonas</taxon>
    </lineage>
</organism>
<name>A0ABU1G375_9GAMM</name>
<evidence type="ECO:0000313" key="8">
    <source>
        <dbReference type="EMBL" id="MDR5867389.1"/>
    </source>
</evidence>
<evidence type="ECO:0000256" key="6">
    <source>
        <dbReference type="SAM" id="SignalP"/>
    </source>
</evidence>
<feature type="chain" id="PRO_5047414719" evidence="6">
    <location>
        <begin position="26"/>
        <end position="289"/>
    </location>
</feature>
<keyword evidence="5 6" id="KW-0732">Signal</keyword>
<comment type="subcellular location">
    <subcellularLocation>
        <location evidence="1">Cell envelope</location>
    </subcellularLocation>
</comment>
<gene>
    <name evidence="8" type="ORF">QC818_11370</name>
</gene>
<evidence type="ECO:0000256" key="1">
    <source>
        <dbReference type="ARBA" id="ARBA00004196"/>
    </source>
</evidence>
<dbReference type="PANTHER" id="PTHR30532">
    <property type="entry name" value="IRON III DICITRATE-BINDING PERIPLASMIC PROTEIN"/>
    <property type="match status" value="1"/>
</dbReference>
<proteinExistence type="inferred from homology"/>
<keyword evidence="4" id="KW-0406">Ion transport</keyword>
<dbReference type="CDD" id="cd01146">
    <property type="entry name" value="FhuD"/>
    <property type="match status" value="1"/>
</dbReference>
<evidence type="ECO:0000259" key="7">
    <source>
        <dbReference type="PROSITE" id="PS50983"/>
    </source>
</evidence>
<comment type="caution">
    <text evidence="8">The sequence shown here is derived from an EMBL/GenBank/DDBJ whole genome shotgun (WGS) entry which is preliminary data.</text>
</comment>
<dbReference type="EMBL" id="JARWAK010000009">
    <property type="protein sequence ID" value="MDR5867389.1"/>
    <property type="molecule type" value="Genomic_DNA"/>
</dbReference>
<keyword evidence="4" id="KW-0410">Iron transport</keyword>
<dbReference type="PANTHER" id="PTHR30532:SF1">
    <property type="entry name" value="IRON(3+)-HYDROXAMATE-BINDING PROTEIN FHUD"/>
    <property type="match status" value="1"/>
</dbReference>
<keyword evidence="4" id="KW-0408">Iron</keyword>
<evidence type="ECO:0000256" key="4">
    <source>
        <dbReference type="ARBA" id="ARBA00022496"/>
    </source>
</evidence>
<keyword evidence="9" id="KW-1185">Reference proteome</keyword>
<evidence type="ECO:0000256" key="2">
    <source>
        <dbReference type="ARBA" id="ARBA00008814"/>
    </source>
</evidence>
<dbReference type="InterPro" id="IPR002491">
    <property type="entry name" value="ABC_transptr_periplasmic_BD"/>
</dbReference>
<dbReference type="Proteomes" id="UP001264519">
    <property type="component" value="Unassembled WGS sequence"/>
</dbReference>
<dbReference type="PRINTS" id="PR01715">
    <property type="entry name" value="FERRIBNDNGPP"/>
</dbReference>
<evidence type="ECO:0000313" key="9">
    <source>
        <dbReference type="Proteomes" id="UP001264519"/>
    </source>
</evidence>
<feature type="signal peptide" evidence="6">
    <location>
        <begin position="1"/>
        <end position="25"/>
    </location>
</feature>
<dbReference type="Pfam" id="PF01497">
    <property type="entry name" value="Peripla_BP_2"/>
    <property type="match status" value="1"/>
</dbReference>
<keyword evidence="3" id="KW-0813">Transport</keyword>
<sequence length="289" mass="31545">MIRPRRALPWLAGLLAGLAVTAAPAAEPRLATLDWSQAETLVALGAPPRAAAQVDAYHAWVDEPSLPESTLDLGLRSQPNLERLADLAPDRILISPRFANLTPRLERIAPVEALALFSPGRDTWTEIHEFTRTLGELARRPEAATRLIEETEARIDSLRERLDGDEPPLVIVQFMDSRHVRVFGASGLFQAVLDRLDLDNAWTGNTNAWGFSLVGIEALAGLDARLVVVEPYPAGVREALDDSGLWRHLVETSRGAPIVLPPIWSFGALPSASRFAELLVTALENDDAV</sequence>
<comment type="similarity">
    <text evidence="2">Belongs to the bacterial solute-binding protein 8 family.</text>
</comment>
<protein>
    <submittedName>
        <fullName evidence="8">ABC transporter substrate-binding protein</fullName>
    </submittedName>
</protein>
<dbReference type="PROSITE" id="PS50983">
    <property type="entry name" value="FE_B12_PBP"/>
    <property type="match status" value="1"/>
</dbReference>
<evidence type="ECO:0000256" key="3">
    <source>
        <dbReference type="ARBA" id="ARBA00022448"/>
    </source>
</evidence>
<dbReference type="Gene3D" id="3.40.50.1980">
    <property type="entry name" value="Nitrogenase molybdenum iron protein domain"/>
    <property type="match status" value="2"/>
</dbReference>
<dbReference type="RefSeq" id="WP_309652982.1">
    <property type="nucleotide sequence ID" value="NZ_JARWAK010000009.1"/>
</dbReference>
<dbReference type="SUPFAM" id="SSF53807">
    <property type="entry name" value="Helical backbone' metal receptor"/>
    <property type="match status" value="1"/>
</dbReference>
<dbReference type="InterPro" id="IPR051313">
    <property type="entry name" value="Bact_iron-sidero_bind"/>
</dbReference>
<accession>A0ABU1G375</accession>
<evidence type="ECO:0000256" key="5">
    <source>
        <dbReference type="ARBA" id="ARBA00022729"/>
    </source>
</evidence>
<feature type="domain" description="Fe/B12 periplasmic-binding" evidence="7">
    <location>
        <begin position="29"/>
        <end position="287"/>
    </location>
</feature>